<name>A0A5J4WM94_9EUKA</name>
<accession>A0A5J4WM94</accession>
<evidence type="ECO:0000313" key="1">
    <source>
        <dbReference type="EMBL" id="KAA6396001.1"/>
    </source>
</evidence>
<dbReference type="Proteomes" id="UP000324800">
    <property type="component" value="Unassembled WGS sequence"/>
</dbReference>
<protein>
    <submittedName>
        <fullName evidence="1">Uncharacterized protein</fullName>
    </submittedName>
</protein>
<dbReference type="EMBL" id="SNRW01001541">
    <property type="protein sequence ID" value="KAA6396001.1"/>
    <property type="molecule type" value="Genomic_DNA"/>
</dbReference>
<evidence type="ECO:0000313" key="2">
    <source>
        <dbReference type="Proteomes" id="UP000324800"/>
    </source>
</evidence>
<sequence>MVMVVKMHLMISISITILSLKRSQLSAQVLIRFFAETGVSEPELIVLIESLFPSLKFEQFEFDKEEDFQMSSICVITFQNIPEMCSNHGQRASSESGCEDYIV</sequence>
<organism evidence="1 2">
    <name type="scientific">Streblomastix strix</name>
    <dbReference type="NCBI Taxonomy" id="222440"/>
    <lineage>
        <taxon>Eukaryota</taxon>
        <taxon>Metamonada</taxon>
        <taxon>Preaxostyla</taxon>
        <taxon>Oxymonadida</taxon>
        <taxon>Streblomastigidae</taxon>
        <taxon>Streblomastix</taxon>
    </lineage>
</organism>
<comment type="caution">
    <text evidence="1">The sequence shown here is derived from an EMBL/GenBank/DDBJ whole genome shotgun (WGS) entry which is preliminary data.</text>
</comment>
<reference evidence="1 2" key="1">
    <citation type="submission" date="2019-03" db="EMBL/GenBank/DDBJ databases">
        <title>Single cell metagenomics reveals metabolic interactions within the superorganism composed of flagellate Streblomastix strix and complex community of Bacteroidetes bacteria on its surface.</title>
        <authorList>
            <person name="Treitli S.C."/>
            <person name="Kolisko M."/>
            <person name="Husnik F."/>
            <person name="Keeling P."/>
            <person name="Hampl V."/>
        </authorList>
    </citation>
    <scope>NUCLEOTIDE SEQUENCE [LARGE SCALE GENOMIC DNA]</scope>
    <source>
        <strain evidence="1">ST1C</strain>
    </source>
</reference>
<gene>
    <name evidence="1" type="ORF">EZS28_008471</name>
</gene>
<proteinExistence type="predicted"/>
<dbReference type="AlphaFoldDB" id="A0A5J4WM94"/>